<gene>
    <name evidence="1" type="ORF">ALEPTO_LOCUS5756</name>
</gene>
<sequence length="57" mass="6709">MVVLIQIEQYNSQIHLDQTNSQENNNQIIDKVLENVSEVLEITISILNQQTVIEERW</sequence>
<evidence type="ECO:0000313" key="1">
    <source>
        <dbReference type="EMBL" id="CAG8548437.1"/>
    </source>
</evidence>
<dbReference type="EMBL" id="CAJVPS010001716">
    <property type="protein sequence ID" value="CAG8548437.1"/>
    <property type="molecule type" value="Genomic_DNA"/>
</dbReference>
<dbReference type="Proteomes" id="UP000789508">
    <property type="component" value="Unassembled WGS sequence"/>
</dbReference>
<organism evidence="1 2">
    <name type="scientific">Ambispora leptoticha</name>
    <dbReference type="NCBI Taxonomy" id="144679"/>
    <lineage>
        <taxon>Eukaryota</taxon>
        <taxon>Fungi</taxon>
        <taxon>Fungi incertae sedis</taxon>
        <taxon>Mucoromycota</taxon>
        <taxon>Glomeromycotina</taxon>
        <taxon>Glomeromycetes</taxon>
        <taxon>Archaeosporales</taxon>
        <taxon>Ambisporaceae</taxon>
        <taxon>Ambispora</taxon>
    </lineage>
</organism>
<protein>
    <submittedName>
        <fullName evidence="1">14080_t:CDS:1</fullName>
    </submittedName>
</protein>
<evidence type="ECO:0000313" key="2">
    <source>
        <dbReference type="Proteomes" id="UP000789508"/>
    </source>
</evidence>
<name>A0A9N9B2I3_9GLOM</name>
<dbReference type="AlphaFoldDB" id="A0A9N9B2I3"/>
<feature type="non-terminal residue" evidence="1">
    <location>
        <position position="1"/>
    </location>
</feature>
<comment type="caution">
    <text evidence="1">The sequence shown here is derived from an EMBL/GenBank/DDBJ whole genome shotgun (WGS) entry which is preliminary data.</text>
</comment>
<reference evidence="1" key="1">
    <citation type="submission" date="2021-06" db="EMBL/GenBank/DDBJ databases">
        <authorList>
            <person name="Kallberg Y."/>
            <person name="Tangrot J."/>
            <person name="Rosling A."/>
        </authorList>
    </citation>
    <scope>NUCLEOTIDE SEQUENCE</scope>
    <source>
        <strain evidence="1">FL130A</strain>
    </source>
</reference>
<keyword evidence="2" id="KW-1185">Reference proteome</keyword>
<proteinExistence type="predicted"/>
<accession>A0A9N9B2I3</accession>